<feature type="compositionally biased region" description="Polar residues" evidence="10">
    <location>
        <begin position="352"/>
        <end position="362"/>
    </location>
</feature>
<dbReference type="InterPro" id="IPR000571">
    <property type="entry name" value="Znf_CCCH"/>
</dbReference>
<evidence type="ECO:0000259" key="11">
    <source>
        <dbReference type="PROSITE" id="PS50103"/>
    </source>
</evidence>
<keyword evidence="7 8" id="KW-0862">Zinc</keyword>
<dbReference type="Pfam" id="PF18384">
    <property type="entry name" value="zf_CCCH_5"/>
    <property type="match status" value="1"/>
</dbReference>
<feature type="zinc finger region" description="C3H1-type" evidence="8">
    <location>
        <begin position="113"/>
        <end position="143"/>
    </location>
</feature>
<dbReference type="STRING" id="7739.C3Z743"/>
<feature type="domain" description="C3H1-type" evidence="11">
    <location>
        <begin position="113"/>
        <end position="143"/>
    </location>
</feature>
<feature type="region of interest" description="Disordered" evidence="10">
    <location>
        <begin position="352"/>
        <end position="405"/>
    </location>
</feature>
<evidence type="ECO:0000256" key="3">
    <source>
        <dbReference type="ARBA" id="ARBA00022490"/>
    </source>
</evidence>
<dbReference type="Gene3D" id="4.10.1000.10">
    <property type="entry name" value="Zinc finger, CCCH-type"/>
    <property type="match status" value="1"/>
</dbReference>
<keyword evidence="6 8" id="KW-0863">Zinc-finger</keyword>
<dbReference type="InParanoid" id="C3Z743"/>
<dbReference type="FunCoup" id="C3Z743">
    <property type="interactions" value="485"/>
</dbReference>
<feature type="zinc finger region" description="C3H1-type" evidence="8">
    <location>
        <begin position="277"/>
        <end position="305"/>
    </location>
</feature>
<keyword evidence="5" id="KW-0677">Repeat</keyword>
<evidence type="ECO:0000256" key="5">
    <source>
        <dbReference type="ARBA" id="ARBA00022737"/>
    </source>
</evidence>
<dbReference type="eggNOG" id="KOG1595">
    <property type="taxonomic scope" value="Eukaryota"/>
</dbReference>
<protein>
    <recommendedName>
        <fullName evidence="11">C3H1-type domain-containing protein</fullName>
    </recommendedName>
</protein>
<dbReference type="InterPro" id="IPR057295">
    <property type="entry name" value="UNK_Znf_4"/>
</dbReference>
<dbReference type="InterPro" id="IPR057296">
    <property type="entry name" value="UNK_Znf_5"/>
</dbReference>
<evidence type="ECO:0000256" key="2">
    <source>
        <dbReference type="ARBA" id="ARBA00008808"/>
    </source>
</evidence>
<feature type="region of interest" description="Disordered" evidence="10">
    <location>
        <begin position="308"/>
        <end position="334"/>
    </location>
</feature>
<feature type="zinc finger region" description="C3H1-type" evidence="8">
    <location>
        <begin position="73"/>
        <end position="102"/>
    </location>
</feature>
<keyword evidence="9" id="KW-0175">Coiled coil</keyword>
<dbReference type="eggNOG" id="KOG1100">
    <property type="taxonomic scope" value="Eukaryota"/>
</dbReference>
<dbReference type="AlphaFoldDB" id="C3Z743"/>
<sequence>MPSEDNKTAAAVVQNVPEKPFHYMYLKEFRTQQCQDFLQHKCQQHRPFTCFHWHFMNQRRRRPIRRRDGTFNYSPDIYCDKFDEQSGICPNGDDCPYLHRTAGDTERRYHLRYYKTSTCVHETDSRGYCVKNGPHCAFAHGPHDLRPAVYDIRELQAQQQTPGNNPSDTNGLSLPEKQEKNMIVNEDPKWNDTNFVLANYKTESCKRPPRLCRQGYACPQYHNSRDRRRSPRKFKYRSTPCPNVKHGDEWGDPSLCENGDNCQYCHTRTEQQFHPEIYKSTKCNDMQQTNYCPRGPFCAFAHVEQDNTAGSSTGLDDIPIPSSAPPLPIGTPAQVSQVPISAPVSGVFSSISESLTPPSLNPISKPRSQSSSTSSSFSSDTGLGSGSTYQKAPGSEREDSQAQLKKQLQLIDSDPSLDEQEKLRRKQNLLGTATAVVTSVHNSGPLSSSLSSMTTMVTSSTLTPTARPFYPASDTVESVVGSALEDMNLDDFDVGSAIDKELDNESGSAASSSTGLGLGQLPPAFVPQHIQQQQHQQQQIEQAAAAFLSQPAPEMRSLGFMDLGSQNFSTRGPHSPLLSVGGSHSTFSSTNSTNSEVQRLQDELNACRTKLQSWEESWQQAKQACDAWKKEASEYAEKAKAAEKEKLQAIVERDEVRNQAEVLRKDIENLSGGPHLHVLQKLSDMEKLPLTTLRSYQQQLRQDLERLDKVIYQLQAMKCLICQERNRCVAVMPCNHYVMCEICAPVSATVHVAGAWPDQSAESSHMILLMTSEPYHRLMQHLPQHSHSSVCTAALLPTV</sequence>
<dbReference type="Gene3D" id="3.30.40.10">
    <property type="entry name" value="Zinc/RING finger domain, C3HC4 (zinc finger)"/>
    <property type="match status" value="1"/>
</dbReference>
<evidence type="ECO:0000256" key="6">
    <source>
        <dbReference type="ARBA" id="ARBA00022771"/>
    </source>
</evidence>
<feature type="coiled-coil region" evidence="9">
    <location>
        <begin position="597"/>
        <end position="673"/>
    </location>
</feature>
<dbReference type="InterPro" id="IPR013083">
    <property type="entry name" value="Znf_RING/FYVE/PHD"/>
</dbReference>
<feature type="domain" description="C3H1-type" evidence="11">
    <location>
        <begin position="73"/>
        <end position="102"/>
    </location>
</feature>
<dbReference type="EMBL" id="GG666590">
    <property type="protein sequence ID" value="EEN51639.1"/>
    <property type="molecule type" value="Genomic_DNA"/>
</dbReference>
<feature type="compositionally biased region" description="Low complexity" evidence="10">
    <location>
        <begin position="368"/>
        <end position="388"/>
    </location>
</feature>
<dbReference type="Pfam" id="PF25427">
    <property type="entry name" value="zf-CCCH_UNK"/>
    <property type="match status" value="1"/>
</dbReference>
<accession>C3Z743</accession>
<gene>
    <name evidence="12" type="ORF">BRAFLDRAFT_64737</name>
</gene>
<evidence type="ECO:0000256" key="8">
    <source>
        <dbReference type="PROSITE-ProRule" id="PRU00723"/>
    </source>
</evidence>
<feature type="domain" description="C3H1-type" evidence="11">
    <location>
        <begin position="235"/>
        <end position="269"/>
    </location>
</feature>
<feature type="domain" description="C3H1-type" evidence="11">
    <location>
        <begin position="277"/>
        <end position="305"/>
    </location>
</feature>
<dbReference type="Pfam" id="PF23035">
    <property type="entry name" value="zf-CCCH_UNK-like_4th"/>
    <property type="match status" value="1"/>
</dbReference>
<organism>
    <name type="scientific">Branchiostoma floridae</name>
    <name type="common">Florida lancelet</name>
    <name type="synonym">Amphioxus</name>
    <dbReference type="NCBI Taxonomy" id="7739"/>
    <lineage>
        <taxon>Eukaryota</taxon>
        <taxon>Metazoa</taxon>
        <taxon>Chordata</taxon>
        <taxon>Cephalochordata</taxon>
        <taxon>Leptocardii</taxon>
        <taxon>Amphioxiformes</taxon>
        <taxon>Branchiostomatidae</taxon>
        <taxon>Branchiostoma</taxon>
    </lineage>
</organism>
<name>C3Z743_BRAFL</name>
<reference evidence="12" key="1">
    <citation type="journal article" date="2008" name="Nature">
        <title>The amphioxus genome and the evolution of the chordate karyotype.</title>
        <authorList>
            <consortium name="US DOE Joint Genome Institute (JGI-PGF)"/>
            <person name="Putnam N.H."/>
            <person name="Butts T."/>
            <person name="Ferrier D.E.K."/>
            <person name="Furlong R.F."/>
            <person name="Hellsten U."/>
            <person name="Kawashima T."/>
            <person name="Robinson-Rechavi M."/>
            <person name="Shoguchi E."/>
            <person name="Terry A."/>
            <person name="Yu J.-K."/>
            <person name="Benito-Gutierrez E.L."/>
            <person name="Dubchak I."/>
            <person name="Garcia-Fernandez J."/>
            <person name="Gibson-Brown J.J."/>
            <person name="Grigoriev I.V."/>
            <person name="Horton A.C."/>
            <person name="de Jong P.J."/>
            <person name="Jurka J."/>
            <person name="Kapitonov V.V."/>
            <person name="Kohara Y."/>
            <person name="Kuroki Y."/>
            <person name="Lindquist E."/>
            <person name="Lucas S."/>
            <person name="Osoegawa K."/>
            <person name="Pennacchio L.A."/>
            <person name="Salamov A.A."/>
            <person name="Satou Y."/>
            <person name="Sauka-Spengler T."/>
            <person name="Schmutz J."/>
            <person name="Shin-I T."/>
            <person name="Toyoda A."/>
            <person name="Bronner-Fraser M."/>
            <person name="Fujiyama A."/>
            <person name="Holland L.Z."/>
            <person name="Holland P.W.H."/>
            <person name="Satoh N."/>
            <person name="Rokhsar D.S."/>
        </authorList>
    </citation>
    <scope>NUCLEOTIDE SEQUENCE [LARGE SCALE GENOMIC DNA]</scope>
    <source>
        <strain evidence="12">S238N-H82</strain>
        <tissue evidence="12">Testes</tissue>
    </source>
</reference>
<dbReference type="Pfam" id="PF23261">
    <property type="entry name" value="zf-CCCH_11"/>
    <property type="match status" value="1"/>
</dbReference>
<dbReference type="InterPro" id="IPR040594">
    <property type="entry name" value="UNK_Znf_1"/>
</dbReference>
<dbReference type="GO" id="GO:0005737">
    <property type="term" value="C:cytoplasm"/>
    <property type="evidence" value="ECO:0007669"/>
    <property type="project" value="UniProtKB-SubCell"/>
</dbReference>
<dbReference type="PANTHER" id="PTHR14493:SF50">
    <property type="entry name" value="RING FINGER PROTEIN UNKEMPT"/>
    <property type="match status" value="1"/>
</dbReference>
<dbReference type="PANTHER" id="PTHR14493">
    <property type="entry name" value="UNKEMPT FAMILY MEMBER"/>
    <property type="match status" value="1"/>
</dbReference>
<proteinExistence type="inferred from homology"/>
<dbReference type="Pfam" id="PF13920">
    <property type="entry name" value="zf-C3HC4_3"/>
    <property type="match status" value="1"/>
</dbReference>
<dbReference type="PROSITE" id="PS50103">
    <property type="entry name" value="ZF_C3H1"/>
    <property type="match status" value="4"/>
</dbReference>
<dbReference type="SUPFAM" id="SSF90229">
    <property type="entry name" value="CCCH zinc finger"/>
    <property type="match status" value="1"/>
</dbReference>
<comment type="similarity">
    <text evidence="2">Belongs to the unkempt family.</text>
</comment>
<evidence type="ECO:0000256" key="10">
    <source>
        <dbReference type="SAM" id="MobiDB-lite"/>
    </source>
</evidence>
<dbReference type="InterPro" id="IPR045234">
    <property type="entry name" value="Unkempt-like"/>
</dbReference>
<evidence type="ECO:0000256" key="4">
    <source>
        <dbReference type="ARBA" id="ARBA00022723"/>
    </source>
</evidence>
<evidence type="ECO:0000313" key="12">
    <source>
        <dbReference type="EMBL" id="EEN51639.1"/>
    </source>
</evidence>
<keyword evidence="3" id="KW-0963">Cytoplasm</keyword>
<evidence type="ECO:0000256" key="1">
    <source>
        <dbReference type="ARBA" id="ARBA00004496"/>
    </source>
</evidence>
<feature type="zinc finger region" description="C3H1-type" evidence="8">
    <location>
        <begin position="235"/>
        <end position="269"/>
    </location>
</feature>
<keyword evidence="4 8" id="KW-0479">Metal-binding</keyword>
<dbReference type="SMART" id="SM00356">
    <property type="entry name" value="ZnF_C3H1"/>
    <property type="match status" value="5"/>
</dbReference>
<evidence type="ECO:0000256" key="9">
    <source>
        <dbReference type="SAM" id="Coils"/>
    </source>
</evidence>
<dbReference type="InterPro" id="IPR036855">
    <property type="entry name" value="Znf_CCCH_sf"/>
</dbReference>
<evidence type="ECO:0000256" key="7">
    <source>
        <dbReference type="ARBA" id="ARBA00022833"/>
    </source>
</evidence>
<dbReference type="Pfam" id="PF00642">
    <property type="entry name" value="zf-CCCH"/>
    <property type="match status" value="1"/>
</dbReference>
<comment type="subcellular location">
    <subcellularLocation>
        <location evidence="1">Cytoplasm</location>
    </subcellularLocation>
</comment>
<dbReference type="GO" id="GO:0008270">
    <property type="term" value="F:zinc ion binding"/>
    <property type="evidence" value="ECO:0007669"/>
    <property type="project" value="UniProtKB-KW"/>
</dbReference>